<reference evidence="4 5" key="1">
    <citation type="submission" date="2012-08" db="EMBL/GenBank/DDBJ databases">
        <title>Whole genome shotgun sequence of Austwickia chelonae NBRC 105200.</title>
        <authorList>
            <person name="Yoshida I."/>
            <person name="Hosoyama A."/>
            <person name="Tsuchikane K."/>
            <person name="Katsumata H."/>
            <person name="Ando Y."/>
            <person name="Ohji S."/>
            <person name="Hamada M."/>
            <person name="Tamura T."/>
            <person name="Yamazoe A."/>
            <person name="Yamazaki S."/>
            <person name="Fujita N."/>
        </authorList>
    </citation>
    <scope>NUCLEOTIDE SEQUENCE [LARGE SCALE GENOMIC DNA]</scope>
    <source>
        <strain evidence="4 5">NBRC 105200</strain>
    </source>
</reference>
<evidence type="ECO:0000259" key="3">
    <source>
        <dbReference type="Pfam" id="PF00501"/>
    </source>
</evidence>
<dbReference type="InterPro" id="IPR020845">
    <property type="entry name" value="AMP-binding_CS"/>
</dbReference>
<dbReference type="eggNOG" id="COG1022">
    <property type="taxonomic scope" value="Bacteria"/>
</dbReference>
<dbReference type="OrthoDB" id="9803968at2"/>
<dbReference type="PROSITE" id="PS00455">
    <property type="entry name" value="AMP_BINDING"/>
    <property type="match status" value="1"/>
</dbReference>
<dbReference type="SUPFAM" id="SSF56801">
    <property type="entry name" value="Acetyl-CoA synthetase-like"/>
    <property type="match status" value="1"/>
</dbReference>
<evidence type="ECO:0000313" key="4">
    <source>
        <dbReference type="EMBL" id="GAB77311.1"/>
    </source>
</evidence>
<organism evidence="4 5">
    <name type="scientific">Austwickia chelonae NBRC 105200</name>
    <dbReference type="NCBI Taxonomy" id="1184607"/>
    <lineage>
        <taxon>Bacteria</taxon>
        <taxon>Bacillati</taxon>
        <taxon>Actinomycetota</taxon>
        <taxon>Actinomycetes</taxon>
        <taxon>Micrococcales</taxon>
        <taxon>Dermatophilaceae</taxon>
        <taxon>Austwickia</taxon>
    </lineage>
</organism>
<keyword evidence="5" id="KW-1185">Reference proteome</keyword>
<evidence type="ECO:0000256" key="1">
    <source>
        <dbReference type="ARBA" id="ARBA00022741"/>
    </source>
</evidence>
<protein>
    <submittedName>
        <fullName evidence="4">Putative long-chain-fatty-acid--CoA ligase</fullName>
    </submittedName>
</protein>
<evidence type="ECO:0000256" key="2">
    <source>
        <dbReference type="ARBA" id="ARBA00022840"/>
    </source>
</evidence>
<dbReference type="InterPro" id="IPR042099">
    <property type="entry name" value="ANL_N_sf"/>
</dbReference>
<dbReference type="RefSeq" id="WP_006502063.1">
    <property type="nucleotide sequence ID" value="NZ_BAGZ01000005.1"/>
</dbReference>
<dbReference type="GO" id="GO:0005524">
    <property type="term" value="F:ATP binding"/>
    <property type="evidence" value="ECO:0007669"/>
    <property type="project" value="UniProtKB-KW"/>
</dbReference>
<dbReference type="PANTHER" id="PTHR43272">
    <property type="entry name" value="LONG-CHAIN-FATTY-ACID--COA LIGASE"/>
    <property type="match status" value="1"/>
</dbReference>
<dbReference type="STRING" id="100225.SAMN05421595_1138"/>
<proteinExistence type="predicted"/>
<dbReference type="PANTHER" id="PTHR43272:SF33">
    <property type="entry name" value="AMP-BINDING DOMAIN-CONTAINING PROTEIN-RELATED"/>
    <property type="match status" value="1"/>
</dbReference>
<dbReference type="Gene3D" id="3.40.50.12780">
    <property type="entry name" value="N-terminal domain of ligase-like"/>
    <property type="match status" value="2"/>
</dbReference>
<keyword evidence="4" id="KW-0436">Ligase</keyword>
<dbReference type="Proteomes" id="UP000008495">
    <property type="component" value="Unassembled WGS sequence"/>
</dbReference>
<comment type="caution">
    <text evidence="4">The sequence shown here is derived from an EMBL/GenBank/DDBJ whole genome shotgun (WGS) entry which is preliminary data.</text>
</comment>
<sequence length="624" mass="68439">MSSSEATQEKIDREILENRRPSIAHVFRDRVLASGDLVAYKYFKEDTLVDVTWAETRDLVWAWAAGLLALGVRIGDRVAIASATRFEWIVADLAVMCAGCATTTVYPTTNAGDVAYLLADSGSGIVFAEDAGQVAKLRTRRHEIPQVTRVVCFDDASLSDNDDGWVITVDELAEMGDEFLHHRPTAVDERIDALTSRHLATIIYTSGTTGPPKGAELTHDAFVWAGAAIASINLMTEDDLQYLWLPLSHVFGKVLLSIPIQIGFPTAVDGRLDRIVDNLAVVRPTWMGAAPRIFEKVKAKVGMTFDEATGVKAALIRWALGVGQQVAVHRQAGRKLPPLLLMQHALADALVLSKVRERFGGRIRFFISGSAPLDPEVGWWFAAFGLLICEGYGLTETAALTTVNRPHAGCFRFGSIGWPAPGTEVKIAADGEVLVKGPGVMSGYHHKPEATREVFTEDGFFCTGDIGEIDDYGFVTITDRKKDLFKTSGGKYIAPAQIEAQFKGLCPYVSQFLVIGAGKPFASALVTLDEEAIAAWAARNGMAGCSYEQVVTSPAARELVQGYIDQLNAGLNRWETVKQFSLLERDLSIEHEELTPSMKLRRRAVLEHFPEHIERMYDESRRPG</sequence>
<dbReference type="GO" id="GO:0016020">
    <property type="term" value="C:membrane"/>
    <property type="evidence" value="ECO:0007669"/>
    <property type="project" value="TreeGrafter"/>
</dbReference>
<dbReference type="Pfam" id="PF23562">
    <property type="entry name" value="AMP-binding_C_3"/>
    <property type="match status" value="1"/>
</dbReference>
<feature type="domain" description="AMP-dependent synthetase/ligase" evidence="3">
    <location>
        <begin position="30"/>
        <end position="445"/>
    </location>
</feature>
<dbReference type="AlphaFoldDB" id="K6ULJ9"/>
<accession>K6ULJ9</accession>
<dbReference type="CDD" id="cd05907">
    <property type="entry name" value="VL_LC_FACS_like"/>
    <property type="match status" value="1"/>
</dbReference>
<dbReference type="EMBL" id="BAGZ01000005">
    <property type="protein sequence ID" value="GAB77311.1"/>
    <property type="molecule type" value="Genomic_DNA"/>
</dbReference>
<dbReference type="InterPro" id="IPR000873">
    <property type="entry name" value="AMP-dep_synth/lig_dom"/>
</dbReference>
<name>K6ULJ9_9MICO</name>
<keyword evidence="1" id="KW-0547">Nucleotide-binding</keyword>
<evidence type="ECO:0000313" key="5">
    <source>
        <dbReference type="Proteomes" id="UP000008495"/>
    </source>
</evidence>
<dbReference type="GO" id="GO:0004467">
    <property type="term" value="F:long-chain fatty acid-CoA ligase activity"/>
    <property type="evidence" value="ECO:0007669"/>
    <property type="project" value="TreeGrafter"/>
</dbReference>
<keyword evidence="2" id="KW-0067">ATP-binding</keyword>
<dbReference type="Pfam" id="PF00501">
    <property type="entry name" value="AMP-binding"/>
    <property type="match status" value="1"/>
</dbReference>
<gene>
    <name evidence="4" type="ORF">AUCHE_05_02160</name>
</gene>